<keyword evidence="2" id="KW-1185">Reference proteome</keyword>
<accession>A0A2P8I3U2</accession>
<sequence>MVDERLPGNREVLDALAVVSGEPGDRVAAAFRAAEVEAASTAAAAEHVVEALAAVVRHVRLAPIEFESKEPVIAPLKRLAQSPPPLGEADIAVWRRLLRELPVRIVEVVREPVELPAMTPPQEAAWSTILDLEEGLDCHWSLIGGQMVALISAEHGQAIPRATTDGDIVLGVWLDRGALRQASALLAVHGFTEDDTADGYGYRYRRGTASIDLLVPEEIGRQHRVPTTATGRRGVEMPGGNQALIRSERLPVRLGDRVGLVRRPNLLGALVAKPAASVADSRDPDRHREDIAILGQIALNAGAFRTMRRMSRDKDRKRLRRVLSEMPHSHPAWRQITEPREVREALVRLATPRPAA</sequence>
<gene>
    <name evidence="1" type="ORF">B0I31_110219</name>
</gene>
<evidence type="ECO:0000313" key="1">
    <source>
        <dbReference type="EMBL" id="PSL53126.1"/>
    </source>
</evidence>
<reference evidence="1 2" key="1">
    <citation type="submission" date="2018-03" db="EMBL/GenBank/DDBJ databases">
        <title>Genomic Encyclopedia of Type Strains, Phase III (KMG-III): the genomes of soil and plant-associated and newly described type strains.</title>
        <authorList>
            <person name="Whitman W."/>
        </authorList>
    </citation>
    <scope>NUCLEOTIDE SEQUENCE [LARGE SCALE GENOMIC DNA]</scope>
    <source>
        <strain evidence="1 2">CGMCC 4.7097</strain>
    </source>
</reference>
<protein>
    <submittedName>
        <fullName evidence="1">Uncharacterized protein</fullName>
    </submittedName>
</protein>
<proteinExistence type="predicted"/>
<comment type="caution">
    <text evidence="1">The sequence shown here is derived from an EMBL/GenBank/DDBJ whole genome shotgun (WGS) entry which is preliminary data.</text>
</comment>
<evidence type="ECO:0000313" key="2">
    <source>
        <dbReference type="Proteomes" id="UP000241118"/>
    </source>
</evidence>
<dbReference type="AlphaFoldDB" id="A0A2P8I3U2"/>
<organism evidence="1 2">
    <name type="scientific">Saccharothrix carnea</name>
    <dbReference type="NCBI Taxonomy" id="1280637"/>
    <lineage>
        <taxon>Bacteria</taxon>
        <taxon>Bacillati</taxon>
        <taxon>Actinomycetota</taxon>
        <taxon>Actinomycetes</taxon>
        <taxon>Pseudonocardiales</taxon>
        <taxon>Pseudonocardiaceae</taxon>
        <taxon>Saccharothrix</taxon>
    </lineage>
</organism>
<dbReference type="EMBL" id="PYAX01000010">
    <property type="protein sequence ID" value="PSL53126.1"/>
    <property type="molecule type" value="Genomic_DNA"/>
</dbReference>
<name>A0A2P8I3U2_SACCR</name>
<dbReference type="Proteomes" id="UP000241118">
    <property type="component" value="Unassembled WGS sequence"/>
</dbReference>